<proteinExistence type="predicted"/>
<dbReference type="EMBL" id="CM000837">
    <property type="protein sequence ID" value="KRH64624.1"/>
    <property type="molecule type" value="Genomic_DNA"/>
</dbReference>
<dbReference type="AlphaFoldDB" id="A0A0R0KCC3"/>
<reference evidence="2" key="2">
    <citation type="submission" date="2018-02" db="UniProtKB">
        <authorList>
            <consortium name="EnsemblPlants"/>
        </authorList>
    </citation>
    <scope>IDENTIFICATION</scope>
    <source>
        <strain evidence="2">Williams 82</strain>
    </source>
</reference>
<keyword evidence="3" id="KW-1185">Reference proteome</keyword>
<name>A0A0R0KCC3_SOYBN</name>
<sequence>MHETGKTKFWFPGASIPKWFDHQSKGPSRSFWFRKRFPAKVLCILIAPVDMNFDVRPMVFINGNDFYHCDNELVRMLKLDHTYLFYLQVLHFDNNLFEVPLEKEWNRVEVTYAGVLENSIIKATGIHVFKQENSMEDIRLVDPFSSQS</sequence>
<gene>
    <name evidence="1" type="ORF">GLYMA_04G246500</name>
</gene>
<dbReference type="Proteomes" id="UP000008827">
    <property type="component" value="Chromosome 4"/>
</dbReference>
<dbReference type="InParanoid" id="A0A0R0KCC3"/>
<reference evidence="1" key="3">
    <citation type="submission" date="2018-07" db="EMBL/GenBank/DDBJ databases">
        <title>WGS assembly of Glycine max.</title>
        <authorList>
            <person name="Schmutz J."/>
            <person name="Cannon S."/>
            <person name="Schlueter J."/>
            <person name="Ma J."/>
            <person name="Mitros T."/>
            <person name="Nelson W."/>
            <person name="Hyten D."/>
            <person name="Song Q."/>
            <person name="Thelen J."/>
            <person name="Cheng J."/>
            <person name="Xu D."/>
            <person name="Hellsten U."/>
            <person name="May G."/>
            <person name="Yu Y."/>
            <person name="Sakurai T."/>
            <person name="Umezawa T."/>
            <person name="Bhattacharyya M."/>
            <person name="Sandhu D."/>
            <person name="Valliyodan B."/>
            <person name="Lindquist E."/>
            <person name="Peto M."/>
            <person name="Grant D."/>
            <person name="Shu S."/>
            <person name="Goodstein D."/>
            <person name="Barry K."/>
            <person name="Futrell-Griggs M."/>
            <person name="Abernathy B."/>
            <person name="Du J."/>
            <person name="Tian Z."/>
            <person name="Zhu L."/>
            <person name="Gill N."/>
            <person name="Joshi T."/>
            <person name="Libault M."/>
            <person name="Sethuraman A."/>
            <person name="Zhang X."/>
            <person name="Shinozaki K."/>
            <person name="Nguyen H."/>
            <person name="Wing R."/>
            <person name="Cregan P."/>
            <person name="Specht J."/>
            <person name="Grimwood J."/>
            <person name="Rokhsar D."/>
            <person name="Stacey G."/>
            <person name="Shoemaker R."/>
            <person name="Jackson S."/>
        </authorList>
    </citation>
    <scope>NUCLEOTIDE SEQUENCE</scope>
    <source>
        <tissue evidence="1">Callus</tissue>
    </source>
</reference>
<evidence type="ECO:0000313" key="1">
    <source>
        <dbReference type="EMBL" id="KRH64624.1"/>
    </source>
</evidence>
<dbReference type="Gramene" id="KRH64624">
    <property type="protein sequence ID" value="KRH64624"/>
    <property type="gene ID" value="GLYMA_04G246500"/>
</dbReference>
<accession>A0A0R0KCC3</accession>
<protein>
    <submittedName>
        <fullName evidence="1 2">Uncharacterized protein</fullName>
    </submittedName>
</protein>
<dbReference type="STRING" id="3847.A0A0R0KCC3"/>
<evidence type="ECO:0000313" key="3">
    <source>
        <dbReference type="Proteomes" id="UP000008827"/>
    </source>
</evidence>
<dbReference type="EnsemblPlants" id="KRH64624">
    <property type="protein sequence ID" value="KRH64624"/>
    <property type="gene ID" value="GLYMA_04G246500"/>
</dbReference>
<organism evidence="1">
    <name type="scientific">Glycine max</name>
    <name type="common">Soybean</name>
    <name type="synonym">Glycine hispida</name>
    <dbReference type="NCBI Taxonomy" id="3847"/>
    <lineage>
        <taxon>Eukaryota</taxon>
        <taxon>Viridiplantae</taxon>
        <taxon>Streptophyta</taxon>
        <taxon>Embryophyta</taxon>
        <taxon>Tracheophyta</taxon>
        <taxon>Spermatophyta</taxon>
        <taxon>Magnoliopsida</taxon>
        <taxon>eudicotyledons</taxon>
        <taxon>Gunneridae</taxon>
        <taxon>Pentapetalae</taxon>
        <taxon>rosids</taxon>
        <taxon>fabids</taxon>
        <taxon>Fabales</taxon>
        <taxon>Fabaceae</taxon>
        <taxon>Papilionoideae</taxon>
        <taxon>50 kb inversion clade</taxon>
        <taxon>NPAAA clade</taxon>
        <taxon>indigoferoid/millettioid clade</taxon>
        <taxon>Phaseoleae</taxon>
        <taxon>Glycine</taxon>
        <taxon>Glycine subgen. Soja</taxon>
    </lineage>
</organism>
<dbReference type="OMA" id="HCDNELV"/>
<evidence type="ECO:0000313" key="2">
    <source>
        <dbReference type="EnsemblPlants" id="KRH64624"/>
    </source>
</evidence>
<reference evidence="1 2" key="1">
    <citation type="journal article" date="2010" name="Nature">
        <title>Genome sequence of the palaeopolyploid soybean.</title>
        <authorList>
            <person name="Schmutz J."/>
            <person name="Cannon S.B."/>
            <person name="Schlueter J."/>
            <person name="Ma J."/>
            <person name="Mitros T."/>
            <person name="Nelson W."/>
            <person name="Hyten D.L."/>
            <person name="Song Q."/>
            <person name="Thelen J.J."/>
            <person name="Cheng J."/>
            <person name="Xu D."/>
            <person name="Hellsten U."/>
            <person name="May G.D."/>
            <person name="Yu Y."/>
            <person name="Sakurai T."/>
            <person name="Umezawa T."/>
            <person name="Bhattacharyya M.K."/>
            <person name="Sandhu D."/>
            <person name="Valliyodan B."/>
            <person name="Lindquist E."/>
            <person name="Peto M."/>
            <person name="Grant D."/>
            <person name="Shu S."/>
            <person name="Goodstein D."/>
            <person name="Barry K."/>
            <person name="Futrell-Griggs M."/>
            <person name="Abernathy B."/>
            <person name="Du J."/>
            <person name="Tian Z."/>
            <person name="Zhu L."/>
            <person name="Gill N."/>
            <person name="Joshi T."/>
            <person name="Libault M."/>
            <person name="Sethuraman A."/>
            <person name="Zhang X.-C."/>
            <person name="Shinozaki K."/>
            <person name="Nguyen H.T."/>
            <person name="Wing R.A."/>
            <person name="Cregan P."/>
            <person name="Specht J."/>
            <person name="Grimwood J."/>
            <person name="Rokhsar D."/>
            <person name="Stacey G."/>
            <person name="Shoemaker R.C."/>
            <person name="Jackson S.A."/>
        </authorList>
    </citation>
    <scope>NUCLEOTIDE SEQUENCE</scope>
    <source>
        <strain evidence="2">cv. Williams 82</strain>
        <tissue evidence="1">Callus</tissue>
    </source>
</reference>